<dbReference type="Pfam" id="PF23070">
    <property type="entry name" value="DUF7043"/>
    <property type="match status" value="1"/>
</dbReference>
<evidence type="ECO:0000259" key="4">
    <source>
        <dbReference type="Pfam" id="PF23071"/>
    </source>
</evidence>
<dbReference type="EMBL" id="OC978027">
    <property type="protein sequence ID" value="CAG4634682.1"/>
    <property type="molecule type" value="Genomic_DNA"/>
</dbReference>
<proteinExistence type="predicted"/>
<dbReference type="Pfam" id="PF23069">
    <property type="entry name" value="DUF7042"/>
    <property type="match status" value="2"/>
</dbReference>
<feature type="domain" description="DUF7044" evidence="4">
    <location>
        <begin position="22"/>
        <end position="114"/>
    </location>
</feature>
<gene>
    <name evidence="5" type="primary">EOG090X03AK</name>
</gene>
<reference evidence="5" key="1">
    <citation type="submission" date="2021-04" db="EMBL/GenBank/DDBJ databases">
        <authorList>
            <person name="Cornetti L."/>
        </authorList>
    </citation>
    <scope>NUCLEOTIDE SEQUENCE</scope>
</reference>
<accession>A0A9N6ZFT1</accession>
<dbReference type="InterPro" id="IPR055472">
    <property type="entry name" value="DUF7044"/>
</dbReference>
<keyword evidence="1" id="KW-0732">Signal</keyword>
<evidence type="ECO:0000313" key="5">
    <source>
        <dbReference type="EMBL" id="CAG4634682.1"/>
    </source>
</evidence>
<dbReference type="PANTHER" id="PTHR22255">
    <property type="entry name" value="LP06548P"/>
    <property type="match status" value="1"/>
</dbReference>
<feature type="chain" id="PRO_5040372596" evidence="1">
    <location>
        <begin position="21"/>
        <end position="608"/>
    </location>
</feature>
<sequence length="608" mass="70255">MFLTAFKCVLILISLQGVASKDCDIPFVLRGTWFYRENGEYANTEINGDSMTGRGTCLSSYHSHHVNYTMVFYEPETNCYNCVKFFVRTVNILDKIESGCKTLRDRSPSLSSICDGISPDQQLITLFAENFVPVNCRSGLEGVWQFAYQNRFRFTGECNHPGNVIQSCQTPGSQFLITNQKFTISYRKCEGMSESLDGTVEFSCLGDWFVGKNHYFAVANTKESRKDEKFRCFLKNRDDDDYMGKSITPECNTLKSPEDSPERYRMTPVKSETVIPGCNLPLNFSGNWINTANIDADVYINQTHIVETWHPDIGRSRKTVYICKESRDTRILLTRLNVDGCQKDYICFDIVPRHHNIIRYRKGLAMIKDDFHTVCSWTQFPAKNAWKYDLLLARDPVPIRCPVAGKFKFTQKGDIPFETRILGGVTDSPRPDVYCKENISDFSVCDAEQKEVWIDENYCLSVDYKGRPVDIYSDPDYKLKCIGFWKENLRSYLITYDELDAFSRYRCWVYQRADLTKIYMSQALGPYCTLNQDVTSWNYTEGAAVHLNMEEYERERDQCPMNFDDGENPWSTSEIYIQTFRFRDSASSLQISITAILLPLTLLFIVQH</sequence>
<name>A0A9N6ZFT1_9CRUS</name>
<feature type="domain" description="DUF7043" evidence="3">
    <location>
        <begin position="276"/>
        <end position="386"/>
    </location>
</feature>
<evidence type="ECO:0000259" key="3">
    <source>
        <dbReference type="Pfam" id="PF23070"/>
    </source>
</evidence>
<evidence type="ECO:0000256" key="1">
    <source>
        <dbReference type="SAM" id="SignalP"/>
    </source>
</evidence>
<dbReference type="InterPro" id="IPR055470">
    <property type="entry name" value="DUF7042"/>
</dbReference>
<protein>
    <submittedName>
        <fullName evidence="5">EOG090X03AK</fullName>
    </submittedName>
</protein>
<feature type="domain" description="DUF7042" evidence="2">
    <location>
        <begin position="398"/>
        <end position="531"/>
    </location>
</feature>
<dbReference type="Pfam" id="PF23071">
    <property type="entry name" value="DUF7044"/>
    <property type="match status" value="1"/>
</dbReference>
<feature type="domain" description="DUF7042" evidence="2">
    <location>
        <begin position="135"/>
        <end position="267"/>
    </location>
</feature>
<evidence type="ECO:0000259" key="2">
    <source>
        <dbReference type="Pfam" id="PF23069"/>
    </source>
</evidence>
<feature type="signal peptide" evidence="1">
    <location>
        <begin position="1"/>
        <end position="20"/>
    </location>
</feature>
<organism evidence="5">
    <name type="scientific">Alona affinis</name>
    <dbReference type="NCBI Taxonomy" id="381656"/>
    <lineage>
        <taxon>Eukaryota</taxon>
        <taxon>Metazoa</taxon>
        <taxon>Ecdysozoa</taxon>
        <taxon>Arthropoda</taxon>
        <taxon>Crustacea</taxon>
        <taxon>Branchiopoda</taxon>
        <taxon>Diplostraca</taxon>
        <taxon>Cladocera</taxon>
        <taxon>Anomopoda</taxon>
        <taxon>Chydoridae</taxon>
        <taxon>Alona</taxon>
    </lineage>
</organism>
<dbReference type="PANTHER" id="PTHR22255:SF1">
    <property type="entry name" value="LD32918P"/>
    <property type="match status" value="1"/>
</dbReference>
<dbReference type="InterPro" id="IPR055471">
    <property type="entry name" value="DUF7043"/>
</dbReference>
<dbReference type="GO" id="GO:0042060">
    <property type="term" value="P:wound healing"/>
    <property type="evidence" value="ECO:0007669"/>
    <property type="project" value="TreeGrafter"/>
</dbReference>
<dbReference type="AlphaFoldDB" id="A0A9N6ZFT1"/>